<dbReference type="Pfam" id="PF00156">
    <property type="entry name" value="Pribosyltran"/>
    <property type="match status" value="1"/>
</dbReference>
<evidence type="ECO:0000256" key="3">
    <source>
        <dbReference type="ARBA" id="ARBA00023163"/>
    </source>
</evidence>
<evidence type="ECO:0000256" key="1">
    <source>
        <dbReference type="ARBA" id="ARBA00005565"/>
    </source>
</evidence>
<dbReference type="HAMAP" id="MF_01219">
    <property type="entry name" value="PyrR"/>
    <property type="match status" value="1"/>
</dbReference>
<evidence type="ECO:0000313" key="8">
    <source>
        <dbReference type="Proteomes" id="UP001219901"/>
    </source>
</evidence>
<dbReference type="PANTHER" id="PTHR11608:SF0">
    <property type="entry name" value="BIFUNCTIONAL PROTEIN PYRR"/>
    <property type="match status" value="1"/>
</dbReference>
<dbReference type="FunFam" id="3.40.50.2020:FF:000020">
    <property type="entry name" value="Bifunctional protein PyrR"/>
    <property type="match status" value="1"/>
</dbReference>
<comment type="function">
    <text evidence="4">Regulates the transcription of the pyrimidine nucleotide (pyr) operon in response to exogenous pyrimidines.</text>
</comment>
<dbReference type="InterPro" id="IPR000836">
    <property type="entry name" value="PRTase_dom"/>
</dbReference>
<keyword evidence="4 7" id="KW-0808">Transferase</keyword>
<evidence type="ECO:0000313" key="6">
    <source>
        <dbReference type="EMBL" id="MDG0867710.1"/>
    </source>
</evidence>
<dbReference type="NCBIfam" id="NF003549">
    <property type="entry name" value="PRK05205.1-5"/>
    <property type="match status" value="1"/>
</dbReference>
<dbReference type="EMBL" id="WMBE01000003">
    <property type="protein sequence ID" value="MDG0867710.1"/>
    <property type="molecule type" value="Genomic_DNA"/>
</dbReference>
<dbReference type="EMBL" id="CP046147">
    <property type="protein sequence ID" value="WFG40789.1"/>
    <property type="molecule type" value="Genomic_DNA"/>
</dbReference>
<protein>
    <recommendedName>
        <fullName evidence="4">Bifunctional protein PyrR</fullName>
    </recommendedName>
    <domain>
        <recommendedName>
            <fullName evidence="4">Pyrimidine operon regulatory protein</fullName>
        </recommendedName>
    </domain>
    <domain>
        <recommendedName>
            <fullName evidence="4">Uracil phosphoribosyltransferase</fullName>
            <shortName evidence="4">UPRTase</shortName>
            <ecNumber evidence="4">2.4.2.9</ecNumber>
        </recommendedName>
    </domain>
</protein>
<evidence type="ECO:0000256" key="2">
    <source>
        <dbReference type="ARBA" id="ARBA00023015"/>
    </source>
</evidence>
<organism evidence="7 8">
    <name type="scientific">Candidatus Lucifugimonas marina</name>
    <dbReference type="NCBI Taxonomy" id="3038979"/>
    <lineage>
        <taxon>Bacteria</taxon>
        <taxon>Bacillati</taxon>
        <taxon>Chloroflexota</taxon>
        <taxon>Dehalococcoidia</taxon>
        <taxon>SAR202 cluster</taxon>
        <taxon>Candidatus Lucifugimonadales</taxon>
        <taxon>Candidatus Lucifugimonadaceae</taxon>
        <taxon>Candidatus Lucifugimonas</taxon>
    </lineage>
</organism>
<dbReference type="InterPro" id="IPR029057">
    <property type="entry name" value="PRTase-like"/>
</dbReference>
<dbReference type="InterPro" id="IPR023050">
    <property type="entry name" value="PyrR"/>
</dbReference>
<accession>A0AAJ6CW27</accession>
<dbReference type="AlphaFoldDB" id="A0AAJ6CW27"/>
<reference evidence="8" key="3">
    <citation type="submission" date="2023-06" db="EMBL/GenBank/DDBJ databases">
        <title>Pangenomics reveal diversification of enzyme families and niche specialization in globally abundant SAR202 bacteria.</title>
        <authorList>
            <person name="Saw J.H.W."/>
        </authorList>
    </citation>
    <scope>NUCLEOTIDE SEQUENCE [LARGE SCALE GENOMIC DNA]</scope>
    <source>
        <strain evidence="8">JH1073</strain>
    </source>
</reference>
<dbReference type="InterPro" id="IPR050137">
    <property type="entry name" value="PyrR_bifunctional"/>
</dbReference>
<dbReference type="SUPFAM" id="SSF53271">
    <property type="entry name" value="PRTase-like"/>
    <property type="match status" value="1"/>
</dbReference>
<gene>
    <name evidence="4 7" type="primary">pyrR</name>
    <name evidence="6" type="ORF">GKO46_11590</name>
    <name evidence="7" type="ORF">GKO48_09945</name>
</gene>
<name>A0AAJ6CW27_9CHLR</name>
<keyword evidence="2 4" id="KW-0805">Transcription regulation</keyword>
<evidence type="ECO:0000259" key="5">
    <source>
        <dbReference type="Pfam" id="PF00156"/>
    </source>
</evidence>
<keyword evidence="3 4" id="KW-0804">Transcription</keyword>
<comment type="function">
    <text evidence="4">Also displays a weak uracil phosphoribosyltransferase activity which is not physiologically significant.</text>
</comment>
<dbReference type="Proteomes" id="UP001321249">
    <property type="component" value="Unassembled WGS sequence"/>
</dbReference>
<feature type="short sequence motif" description="PRPP-binding" evidence="4">
    <location>
        <begin position="127"/>
        <end position="139"/>
    </location>
</feature>
<feature type="domain" description="Phosphoribosyltransferase" evidence="5">
    <location>
        <begin position="41"/>
        <end position="177"/>
    </location>
</feature>
<dbReference type="GO" id="GO:0006355">
    <property type="term" value="P:regulation of DNA-templated transcription"/>
    <property type="evidence" value="ECO:0007669"/>
    <property type="project" value="UniProtKB-UniRule"/>
</dbReference>
<keyword evidence="8" id="KW-1185">Reference proteome</keyword>
<evidence type="ECO:0000256" key="4">
    <source>
        <dbReference type="HAMAP-Rule" id="MF_01219"/>
    </source>
</evidence>
<comment type="similarity">
    <text evidence="1 4">Belongs to the purine/pyrimidine phosphoribosyltransferase family. PyrR subfamily.</text>
</comment>
<dbReference type="CDD" id="cd06223">
    <property type="entry name" value="PRTases_typeI"/>
    <property type="match status" value="1"/>
</dbReference>
<comment type="catalytic activity">
    <reaction evidence="4">
        <text>UMP + diphosphate = 5-phospho-alpha-D-ribose 1-diphosphate + uracil</text>
        <dbReference type="Rhea" id="RHEA:13017"/>
        <dbReference type="ChEBI" id="CHEBI:17568"/>
        <dbReference type="ChEBI" id="CHEBI:33019"/>
        <dbReference type="ChEBI" id="CHEBI:57865"/>
        <dbReference type="ChEBI" id="CHEBI:58017"/>
        <dbReference type="EC" id="2.4.2.9"/>
    </reaction>
</comment>
<dbReference type="EC" id="2.4.2.9" evidence="4"/>
<dbReference type="PANTHER" id="PTHR11608">
    <property type="entry name" value="BIFUNCTIONAL PROTEIN PYRR"/>
    <property type="match status" value="1"/>
</dbReference>
<evidence type="ECO:0000313" key="7">
    <source>
        <dbReference type="EMBL" id="WFG40789.1"/>
    </source>
</evidence>
<dbReference type="Gene3D" id="3.40.50.2020">
    <property type="match status" value="1"/>
</dbReference>
<sequence length="207" mass="23043">MSDRESSGSIVSNWTNWNQDYNKLGEHVTNGIERVLLTQDDIRRAMTRISHEILEQNRASSDLVLVGLQTRGVHVAKRLADNIERIEGFRPVVGTLDPRLWRDDPEVASGQPLLPSDIPNGVDGKPVVIVDDVLYTGRTIRAAMEALLDFGRASRIQLAVLVDRGHRELPIRPDFIGKNIPTARGERVQVRITEIDGDDAVVLGREG</sequence>
<reference evidence="7" key="2">
    <citation type="journal article" date="2023" name="Nat. Commun.">
        <title>Cultivation of marine bacteria of the SAR202 clade.</title>
        <authorList>
            <person name="Lim Y."/>
            <person name="Seo J.H."/>
            <person name="Giovannoni S.J."/>
            <person name="Kang I."/>
            <person name="Cho J.C."/>
        </authorList>
    </citation>
    <scope>NUCLEOTIDE SEQUENCE</scope>
    <source>
        <strain evidence="7">JH1073</strain>
    </source>
</reference>
<evidence type="ECO:0000313" key="9">
    <source>
        <dbReference type="Proteomes" id="UP001321249"/>
    </source>
</evidence>
<dbReference type="Proteomes" id="UP001219901">
    <property type="component" value="Chromosome"/>
</dbReference>
<dbReference type="GO" id="GO:0004845">
    <property type="term" value="F:uracil phosphoribosyltransferase activity"/>
    <property type="evidence" value="ECO:0007669"/>
    <property type="project" value="UniProtKB-UniRule"/>
</dbReference>
<keyword evidence="4 7" id="KW-0328">Glycosyltransferase</keyword>
<proteinExistence type="inferred from homology"/>
<reference evidence="8 9" key="1">
    <citation type="submission" date="2019-11" db="EMBL/GenBank/DDBJ databases">
        <authorList>
            <person name="Cho J.-C."/>
        </authorList>
    </citation>
    <scope>NUCLEOTIDE SEQUENCE [LARGE SCALE GENOMIC DNA]</scope>
    <source>
        <strain evidence="7 8">JH1073</strain>
        <strain evidence="6 9">JH702</strain>
    </source>
</reference>